<keyword evidence="2" id="KW-0012">Acyltransferase</keyword>
<dbReference type="SUPFAM" id="SSF55729">
    <property type="entry name" value="Acyl-CoA N-acyltransferases (Nat)"/>
    <property type="match status" value="1"/>
</dbReference>
<gene>
    <name evidence="6" type="ORF">DW782_06730</name>
    <name evidence="2" type="ORF">ERS852560_03696</name>
    <name evidence="4" type="ORF">GKD54_06610</name>
    <name evidence="3" type="ORF">GKD58_04410</name>
    <name evidence="5" type="ORF">GKD70_03385</name>
</gene>
<dbReference type="Proteomes" id="UP000095332">
    <property type="component" value="Unassembled WGS sequence"/>
</dbReference>
<evidence type="ECO:0000313" key="8">
    <source>
        <dbReference type="Proteomes" id="UP000284660"/>
    </source>
</evidence>
<dbReference type="InterPro" id="IPR016181">
    <property type="entry name" value="Acyl_CoA_acyltransferase"/>
</dbReference>
<reference evidence="6 8" key="2">
    <citation type="submission" date="2018-08" db="EMBL/GenBank/DDBJ databases">
        <title>A genome reference for cultivated species of the human gut microbiota.</title>
        <authorList>
            <person name="Zou Y."/>
            <person name="Xue W."/>
            <person name="Luo G."/>
        </authorList>
    </citation>
    <scope>NUCLEOTIDE SEQUENCE [LARGE SCALE GENOMIC DNA]</scope>
    <source>
        <strain evidence="6 8">AM30-4</strain>
    </source>
</reference>
<evidence type="ECO:0000313" key="9">
    <source>
        <dbReference type="Proteomes" id="UP000441609"/>
    </source>
</evidence>
<dbReference type="EMBL" id="WKMO01000002">
    <property type="protein sequence ID" value="MSB72347.1"/>
    <property type="molecule type" value="Genomic_DNA"/>
</dbReference>
<dbReference type="EMBL" id="QSJN01000003">
    <property type="protein sequence ID" value="RHD76451.1"/>
    <property type="molecule type" value="Genomic_DNA"/>
</dbReference>
<dbReference type="Proteomes" id="UP000284660">
    <property type="component" value="Unassembled WGS sequence"/>
</dbReference>
<dbReference type="EMBL" id="WKMX01000005">
    <property type="protein sequence ID" value="MRZ05897.1"/>
    <property type="molecule type" value="Genomic_DNA"/>
</dbReference>
<dbReference type="CDD" id="cd04301">
    <property type="entry name" value="NAT_SF"/>
    <property type="match status" value="1"/>
</dbReference>
<evidence type="ECO:0000259" key="1">
    <source>
        <dbReference type="PROSITE" id="PS51186"/>
    </source>
</evidence>
<dbReference type="PANTHER" id="PTHR43451:SF1">
    <property type="entry name" value="ACETYLTRANSFERASE"/>
    <property type="match status" value="1"/>
</dbReference>
<dbReference type="RefSeq" id="WP_005854297.1">
    <property type="nucleotide sequence ID" value="NZ_BQOC01000001.1"/>
</dbReference>
<feature type="domain" description="N-acetyltransferase" evidence="1">
    <location>
        <begin position="1"/>
        <end position="148"/>
    </location>
</feature>
<dbReference type="Proteomes" id="UP000450599">
    <property type="component" value="Unassembled WGS sequence"/>
</dbReference>
<dbReference type="EMBL" id="CZBM01000018">
    <property type="protein sequence ID" value="CUQ51862.1"/>
    <property type="molecule type" value="Genomic_DNA"/>
</dbReference>
<evidence type="ECO:0000313" key="7">
    <source>
        <dbReference type="Proteomes" id="UP000095332"/>
    </source>
</evidence>
<dbReference type="Pfam" id="PF13673">
    <property type="entry name" value="Acetyltransf_10"/>
    <property type="match status" value="1"/>
</dbReference>
<dbReference type="Proteomes" id="UP000441609">
    <property type="component" value="Unassembled WGS sequence"/>
</dbReference>
<keyword evidence="2" id="KW-0808">Transferase</keyword>
<dbReference type="InterPro" id="IPR000182">
    <property type="entry name" value="GNAT_dom"/>
</dbReference>
<protein>
    <submittedName>
        <fullName evidence="3">GNAT family N-acetyltransferase</fullName>
    </submittedName>
    <submittedName>
        <fullName evidence="2">Putative acyltransferase</fullName>
    </submittedName>
</protein>
<name>A0A174WXQ7_PARDI</name>
<evidence type="ECO:0000313" key="10">
    <source>
        <dbReference type="Proteomes" id="UP000450599"/>
    </source>
</evidence>
<sequence length="154" mass="17713">MEIRQLPANEYDKALDLSLDVFIECGRKDFDEEGLETFKNFIYNKQLVNELTFYGAFDGESLIGVIATKNEGKHISLFFIKPSYHRRGIGKQLFKTAILNQPVSEMTVNSSSYAIPIYRKLGFEPVCEEQVTHGMKYTPMKRMGTKVRELEKVC</sequence>
<evidence type="ECO:0000313" key="2">
    <source>
        <dbReference type="EMBL" id="CUQ51862.1"/>
    </source>
</evidence>
<dbReference type="GO" id="GO:0016747">
    <property type="term" value="F:acyltransferase activity, transferring groups other than amino-acyl groups"/>
    <property type="evidence" value="ECO:0007669"/>
    <property type="project" value="InterPro"/>
</dbReference>
<reference evidence="9 10" key="3">
    <citation type="journal article" date="2019" name="Nat. Med.">
        <title>A library of human gut bacterial isolates paired with longitudinal multiomics data enables mechanistic microbiome research.</title>
        <authorList>
            <person name="Poyet M."/>
            <person name="Groussin M."/>
            <person name="Gibbons S.M."/>
            <person name="Avila-Pacheco J."/>
            <person name="Jiang X."/>
            <person name="Kearney S.M."/>
            <person name="Perrotta A.R."/>
            <person name="Berdy B."/>
            <person name="Zhao S."/>
            <person name="Lieberman T.D."/>
            <person name="Swanson P.K."/>
            <person name="Smith M."/>
            <person name="Roesemann S."/>
            <person name="Alexander J.E."/>
            <person name="Rich S.A."/>
            <person name="Livny J."/>
            <person name="Vlamakis H."/>
            <person name="Clish C."/>
            <person name="Bullock K."/>
            <person name="Deik A."/>
            <person name="Scott J."/>
            <person name="Pierce K.A."/>
            <person name="Xavier R.J."/>
            <person name="Alm E.J."/>
        </authorList>
    </citation>
    <scope>NUCLEOTIDE SEQUENCE [LARGE SCALE GENOMIC DNA]</scope>
    <source>
        <strain evidence="4 11">BIOML-A10</strain>
        <strain evidence="3 10">BIOML-A11</strain>
        <strain evidence="5 9">BIOML-A20</strain>
    </source>
</reference>
<dbReference type="InterPro" id="IPR052564">
    <property type="entry name" value="N-acetyltrans/Recomb-assoc"/>
</dbReference>
<dbReference type="Proteomes" id="UP000471216">
    <property type="component" value="Unassembled WGS sequence"/>
</dbReference>
<dbReference type="OMA" id="NGVHFHY"/>
<dbReference type="Gene3D" id="3.40.630.30">
    <property type="match status" value="1"/>
</dbReference>
<evidence type="ECO:0000313" key="11">
    <source>
        <dbReference type="Proteomes" id="UP000471216"/>
    </source>
</evidence>
<accession>A0A174WXQ7</accession>
<dbReference type="OrthoDB" id="9789605at2"/>
<dbReference type="AlphaFoldDB" id="A0A174WXQ7"/>
<evidence type="ECO:0000313" key="5">
    <source>
        <dbReference type="EMBL" id="MSB72347.1"/>
    </source>
</evidence>
<dbReference type="PANTHER" id="PTHR43451">
    <property type="entry name" value="ACETYLTRANSFERASE (GNAT) FAMILY PROTEIN"/>
    <property type="match status" value="1"/>
</dbReference>
<organism evidence="2 7">
    <name type="scientific">Parabacteroides distasonis</name>
    <dbReference type="NCBI Taxonomy" id="823"/>
    <lineage>
        <taxon>Bacteria</taxon>
        <taxon>Pseudomonadati</taxon>
        <taxon>Bacteroidota</taxon>
        <taxon>Bacteroidia</taxon>
        <taxon>Bacteroidales</taxon>
        <taxon>Tannerellaceae</taxon>
        <taxon>Parabacteroides</taxon>
    </lineage>
</organism>
<proteinExistence type="predicted"/>
<reference evidence="2 7" key="1">
    <citation type="submission" date="2015-09" db="EMBL/GenBank/DDBJ databases">
        <authorList>
            <consortium name="Pathogen Informatics"/>
        </authorList>
    </citation>
    <scope>NUCLEOTIDE SEQUENCE [LARGE SCALE GENOMIC DNA]</scope>
    <source>
        <strain evidence="2 7">2789STDY5834948</strain>
    </source>
</reference>
<dbReference type="EMBL" id="WKMW01000003">
    <property type="protein sequence ID" value="MRY83521.1"/>
    <property type="molecule type" value="Genomic_DNA"/>
</dbReference>
<evidence type="ECO:0000313" key="4">
    <source>
        <dbReference type="EMBL" id="MRZ05897.1"/>
    </source>
</evidence>
<evidence type="ECO:0000313" key="3">
    <source>
        <dbReference type="EMBL" id="MRY83521.1"/>
    </source>
</evidence>
<dbReference type="PROSITE" id="PS51186">
    <property type="entry name" value="GNAT"/>
    <property type="match status" value="1"/>
</dbReference>
<evidence type="ECO:0000313" key="6">
    <source>
        <dbReference type="EMBL" id="RHD76451.1"/>
    </source>
</evidence>